<organism evidence="2 3">
    <name type="scientific">Desulfonatronum thiosulfatophilum</name>
    <dbReference type="NCBI Taxonomy" id="617002"/>
    <lineage>
        <taxon>Bacteria</taxon>
        <taxon>Pseudomonadati</taxon>
        <taxon>Thermodesulfobacteriota</taxon>
        <taxon>Desulfovibrionia</taxon>
        <taxon>Desulfovibrionales</taxon>
        <taxon>Desulfonatronaceae</taxon>
        <taxon>Desulfonatronum</taxon>
    </lineage>
</organism>
<gene>
    <name evidence="2" type="ORF">SAMN05660653_00170</name>
</gene>
<name>A0A1G6A5N5_9BACT</name>
<keyword evidence="1" id="KW-0812">Transmembrane</keyword>
<evidence type="ECO:0000313" key="3">
    <source>
        <dbReference type="Proteomes" id="UP000198771"/>
    </source>
</evidence>
<keyword evidence="1" id="KW-1133">Transmembrane helix</keyword>
<dbReference type="AlphaFoldDB" id="A0A1G6A5N5"/>
<dbReference type="STRING" id="617002.SAMN05660653_00170"/>
<dbReference type="RefSeq" id="WP_092116255.1">
    <property type="nucleotide sequence ID" value="NZ_FMXO01000001.1"/>
</dbReference>
<feature type="transmembrane region" description="Helical" evidence="1">
    <location>
        <begin position="36"/>
        <end position="53"/>
    </location>
</feature>
<keyword evidence="1" id="KW-0472">Membrane</keyword>
<proteinExistence type="predicted"/>
<dbReference type="EMBL" id="FMXO01000001">
    <property type="protein sequence ID" value="SDB03737.1"/>
    <property type="molecule type" value="Genomic_DNA"/>
</dbReference>
<protein>
    <submittedName>
        <fullName evidence="2">Uncharacterized protein</fullName>
    </submittedName>
</protein>
<keyword evidence="3" id="KW-1185">Reference proteome</keyword>
<dbReference type="Proteomes" id="UP000198771">
    <property type="component" value="Unassembled WGS sequence"/>
</dbReference>
<evidence type="ECO:0000313" key="2">
    <source>
        <dbReference type="EMBL" id="SDB03737.1"/>
    </source>
</evidence>
<sequence>MLDNLKTQLTLAALAAKTLGVDFLDVTGEQVTETVSALISLGLVVAAGVFRYLGTQREKRLREGLEWAERHARLLERQIRKEN</sequence>
<reference evidence="2 3" key="1">
    <citation type="submission" date="2016-10" db="EMBL/GenBank/DDBJ databases">
        <authorList>
            <person name="de Groot N.N."/>
        </authorList>
    </citation>
    <scope>NUCLEOTIDE SEQUENCE [LARGE SCALE GENOMIC DNA]</scope>
    <source>
        <strain evidence="2 3">ASO4-2</strain>
    </source>
</reference>
<evidence type="ECO:0000256" key="1">
    <source>
        <dbReference type="SAM" id="Phobius"/>
    </source>
</evidence>
<accession>A0A1G6A5N5</accession>